<organism evidence="11 12">
    <name type="scientific">Rhynocoris fuscipes</name>
    <dbReference type="NCBI Taxonomy" id="488301"/>
    <lineage>
        <taxon>Eukaryota</taxon>
        <taxon>Metazoa</taxon>
        <taxon>Ecdysozoa</taxon>
        <taxon>Arthropoda</taxon>
        <taxon>Hexapoda</taxon>
        <taxon>Insecta</taxon>
        <taxon>Pterygota</taxon>
        <taxon>Neoptera</taxon>
        <taxon>Paraneoptera</taxon>
        <taxon>Hemiptera</taxon>
        <taxon>Heteroptera</taxon>
        <taxon>Panheteroptera</taxon>
        <taxon>Cimicomorpha</taxon>
        <taxon>Reduviidae</taxon>
        <taxon>Harpactorinae</taxon>
        <taxon>Harpactorini</taxon>
        <taxon>Rhynocoris</taxon>
    </lineage>
</organism>
<accession>A0AAW1D3C3</accession>
<dbReference type="Proteomes" id="UP001461498">
    <property type="component" value="Unassembled WGS sequence"/>
</dbReference>
<evidence type="ECO:0000256" key="6">
    <source>
        <dbReference type="ARBA" id="ARBA00044147"/>
    </source>
</evidence>
<evidence type="ECO:0000256" key="9">
    <source>
        <dbReference type="RuleBase" id="RU003814"/>
    </source>
</evidence>
<comment type="caution">
    <text evidence="11">The sequence shown here is derived from an EMBL/GenBank/DDBJ whole genome shotgun (WGS) entry which is preliminary data.</text>
</comment>
<evidence type="ECO:0000256" key="2">
    <source>
        <dbReference type="ARBA" id="ARBA00007251"/>
    </source>
</evidence>
<comment type="subunit">
    <text evidence="8">Component of the translation initiation factor 2B (eIF2B) complex which is a heterodecamer of two sets of five different subunits: alpha, beta, gamma, delta and epsilon. Subunits alpha, beta and delta comprise a regulatory subcomplex and subunits epsilon and gamma comprise a catalytic subcomplex. Within the complex, the hexameric regulatory complex resides at the center, with the two heterodimeric catalytic subcomplexes bound on opposite sides.</text>
</comment>
<protein>
    <recommendedName>
        <fullName evidence="6">Translation initiation factor eIF2B subunit delta</fullName>
    </recommendedName>
    <alternativeName>
        <fullName evidence="7">eIF2B GDP-GTP exchange factor subunit delta</fullName>
    </alternativeName>
</protein>
<dbReference type="PANTHER" id="PTHR10233">
    <property type="entry name" value="TRANSLATION INITIATION FACTOR EIF-2B"/>
    <property type="match status" value="1"/>
</dbReference>
<feature type="region of interest" description="Disordered" evidence="10">
    <location>
        <begin position="1"/>
        <end position="89"/>
    </location>
</feature>
<sequence>MENIKSIGGNADKSDKIAQRQAKKQAKQAAKMKSKNKSEETEKKCDISPQISLDEKPKTAKQILKLQDDSNKSNKEELSTGNTVNTSRTEEIVIKIETSDDKIVALDKAKITIKDKCQVTEVSKSREEIKAEREARKKAKLDAKLKGKTNKDDSRSECDVNDKSINELNKSKEVVSEKNQSTDGSVGGKSKAELRAERRAKQEAQRAAKEAEKLSKLQVKNKLIPSPNINKIEVSVENNKINKEKIINITPKVGHHRVKLFSHLKFEHKSCDTTVMNSQVHPQVVQLAIKYSSRIIMGSNARCIALLKVLKEVILDYVIPSEKEFSRALESHLSTVMGYLNKFRPSSVSMTNAVRHIKSHLTQLPNDITDVEARRKLCDVIDTYIREQIDVAGEAICNTVQNKIANGDNILIYACSSLLYRILVESHKSGKEFTVVVVDSGPWFEGREMLRRLVDHGIKCSYVLVSALTFIMRGVSKVLLGAHALLANGSVMSRTGSALVALVANSYNVPVLVCCETYKFCERVQMDAFVYNELGNDEDMAYSRCKDMKENESAVASLSVLYDITPADLVTAVVTELAILPCTSVPVILRIKPSDVIT</sequence>
<dbReference type="EMBL" id="JAPXFL010000006">
    <property type="protein sequence ID" value="KAK9505519.1"/>
    <property type="molecule type" value="Genomic_DNA"/>
</dbReference>
<evidence type="ECO:0000256" key="3">
    <source>
        <dbReference type="ARBA" id="ARBA00022490"/>
    </source>
</evidence>
<feature type="compositionally biased region" description="Basic and acidic residues" evidence="10">
    <location>
        <begin position="120"/>
        <end position="176"/>
    </location>
</feature>
<dbReference type="Pfam" id="PF01008">
    <property type="entry name" value="IF-2B"/>
    <property type="match status" value="1"/>
</dbReference>
<dbReference type="InterPro" id="IPR042529">
    <property type="entry name" value="IF_2B-like_C"/>
</dbReference>
<feature type="compositionally biased region" description="Basic and acidic residues" evidence="10">
    <location>
        <begin position="36"/>
        <end position="46"/>
    </location>
</feature>
<dbReference type="InterPro" id="IPR037171">
    <property type="entry name" value="NagB/RpiA_transferase-like"/>
</dbReference>
<gene>
    <name evidence="11" type="ORF">O3M35_009557</name>
</gene>
<keyword evidence="5" id="KW-0648">Protein biosynthesis</keyword>
<reference evidence="11 12" key="1">
    <citation type="submission" date="2022-12" db="EMBL/GenBank/DDBJ databases">
        <title>Chromosome-level genome assembly of true bugs.</title>
        <authorList>
            <person name="Ma L."/>
            <person name="Li H."/>
        </authorList>
    </citation>
    <scope>NUCLEOTIDE SEQUENCE [LARGE SCALE GENOMIC DNA]</scope>
    <source>
        <strain evidence="11">Lab_2022b</strain>
    </source>
</reference>
<evidence type="ECO:0000313" key="11">
    <source>
        <dbReference type="EMBL" id="KAK9505519.1"/>
    </source>
</evidence>
<feature type="compositionally biased region" description="Basic residues" evidence="10">
    <location>
        <begin position="21"/>
        <end position="35"/>
    </location>
</feature>
<evidence type="ECO:0000256" key="7">
    <source>
        <dbReference type="ARBA" id="ARBA00044356"/>
    </source>
</evidence>
<proteinExistence type="inferred from homology"/>
<comment type="subcellular location">
    <subcellularLocation>
        <location evidence="1">Cytoplasm</location>
        <location evidence="1">Cytosol</location>
    </subcellularLocation>
</comment>
<feature type="compositionally biased region" description="Basic and acidic residues" evidence="10">
    <location>
        <begin position="66"/>
        <end position="78"/>
    </location>
</feature>
<evidence type="ECO:0000313" key="12">
    <source>
        <dbReference type="Proteomes" id="UP001461498"/>
    </source>
</evidence>
<evidence type="ECO:0000256" key="10">
    <source>
        <dbReference type="SAM" id="MobiDB-lite"/>
    </source>
</evidence>
<evidence type="ECO:0000256" key="8">
    <source>
        <dbReference type="ARBA" id="ARBA00046432"/>
    </source>
</evidence>
<keyword evidence="12" id="KW-1185">Reference proteome</keyword>
<dbReference type="SUPFAM" id="SSF100950">
    <property type="entry name" value="NagB/RpiA/CoA transferase-like"/>
    <property type="match status" value="1"/>
</dbReference>
<dbReference type="EMBL" id="JAPXFL010000006">
    <property type="protein sequence ID" value="KAK9505518.1"/>
    <property type="molecule type" value="Genomic_DNA"/>
</dbReference>
<evidence type="ECO:0000256" key="4">
    <source>
        <dbReference type="ARBA" id="ARBA00022540"/>
    </source>
</evidence>
<dbReference type="InterPro" id="IPR000649">
    <property type="entry name" value="IF-2B-related"/>
</dbReference>
<feature type="compositionally biased region" description="Basic and acidic residues" evidence="10">
    <location>
        <begin position="190"/>
        <end position="206"/>
    </location>
</feature>
<dbReference type="GO" id="GO:0003743">
    <property type="term" value="F:translation initiation factor activity"/>
    <property type="evidence" value="ECO:0007669"/>
    <property type="project" value="UniProtKB-KW"/>
</dbReference>
<dbReference type="AlphaFoldDB" id="A0AAW1D3C3"/>
<dbReference type="Gene3D" id="3.40.50.10470">
    <property type="entry name" value="Translation initiation factor eif-2b, domain 2"/>
    <property type="match status" value="1"/>
</dbReference>
<dbReference type="PANTHER" id="PTHR10233:SF14">
    <property type="entry name" value="TRANSLATION INITIATION FACTOR EIF-2B SUBUNIT DELTA"/>
    <property type="match status" value="1"/>
</dbReference>
<keyword evidence="4" id="KW-0396">Initiation factor</keyword>
<evidence type="ECO:0000256" key="5">
    <source>
        <dbReference type="ARBA" id="ARBA00022917"/>
    </source>
</evidence>
<keyword evidence="3" id="KW-0963">Cytoplasm</keyword>
<feature type="region of interest" description="Disordered" evidence="10">
    <location>
        <begin position="120"/>
        <end position="206"/>
    </location>
</feature>
<dbReference type="GO" id="GO:0005829">
    <property type="term" value="C:cytosol"/>
    <property type="evidence" value="ECO:0007669"/>
    <property type="project" value="UniProtKB-SubCell"/>
</dbReference>
<comment type="similarity">
    <text evidence="2 9">Belongs to the eIF-2B alpha/beta/delta subunits family.</text>
</comment>
<evidence type="ECO:0000256" key="1">
    <source>
        <dbReference type="ARBA" id="ARBA00004514"/>
    </source>
</evidence>
<name>A0AAW1D3C3_9HEMI</name>